<evidence type="ECO:0000256" key="1">
    <source>
        <dbReference type="SAM" id="MobiDB-lite"/>
    </source>
</evidence>
<dbReference type="EMBL" id="MLYV02000094">
    <property type="protein sequence ID" value="PSS36889.1"/>
    <property type="molecule type" value="Genomic_DNA"/>
</dbReference>
<accession>A0A2R6S3V0</accession>
<organism evidence="2 3">
    <name type="scientific">Hermanssonia centrifuga</name>
    <dbReference type="NCBI Taxonomy" id="98765"/>
    <lineage>
        <taxon>Eukaryota</taxon>
        <taxon>Fungi</taxon>
        <taxon>Dikarya</taxon>
        <taxon>Basidiomycota</taxon>
        <taxon>Agaricomycotina</taxon>
        <taxon>Agaricomycetes</taxon>
        <taxon>Polyporales</taxon>
        <taxon>Meruliaceae</taxon>
        <taxon>Hermanssonia</taxon>
    </lineage>
</organism>
<comment type="caution">
    <text evidence="2">The sequence shown here is derived from an EMBL/GenBank/DDBJ whole genome shotgun (WGS) entry which is preliminary data.</text>
</comment>
<proteinExistence type="predicted"/>
<dbReference type="AlphaFoldDB" id="A0A2R6S3V0"/>
<feature type="compositionally biased region" description="Basic and acidic residues" evidence="1">
    <location>
        <begin position="1"/>
        <end position="12"/>
    </location>
</feature>
<feature type="compositionally biased region" description="Basic residues" evidence="1">
    <location>
        <begin position="68"/>
        <end position="78"/>
    </location>
</feature>
<reference evidence="2 3" key="1">
    <citation type="submission" date="2018-02" db="EMBL/GenBank/DDBJ databases">
        <title>Genome sequence of the basidiomycete white-rot fungus Phlebia centrifuga.</title>
        <authorList>
            <person name="Granchi Z."/>
            <person name="Peng M."/>
            <person name="de Vries R.P."/>
            <person name="Hilden K."/>
            <person name="Makela M.R."/>
            <person name="Grigoriev I."/>
            <person name="Riley R."/>
        </authorList>
    </citation>
    <scope>NUCLEOTIDE SEQUENCE [LARGE SCALE GENOMIC DNA]</scope>
    <source>
        <strain evidence="2 3">FBCC195</strain>
    </source>
</reference>
<gene>
    <name evidence="2" type="ORF">PHLCEN_2v1248</name>
</gene>
<name>A0A2R6S3V0_9APHY</name>
<evidence type="ECO:0000313" key="3">
    <source>
        <dbReference type="Proteomes" id="UP000186601"/>
    </source>
</evidence>
<sequence length="135" mass="15137">MSPKQISERDAPKQQLLKSRGLFNNPKFLSMPLSTPKLPKKIHPSPHGFSADGICCPVVSVTVDAATPKKKPRYRKKTQPPTHRPPPAFWRPLQEWAGKSMGYAMGYEGSEAVPIGGVRQRKYRRDKMRTGVLSI</sequence>
<evidence type="ECO:0000313" key="2">
    <source>
        <dbReference type="EMBL" id="PSS36889.1"/>
    </source>
</evidence>
<protein>
    <submittedName>
        <fullName evidence="2">Uncharacterized protein</fullName>
    </submittedName>
</protein>
<feature type="region of interest" description="Disordered" evidence="1">
    <location>
        <begin position="66"/>
        <end position="90"/>
    </location>
</feature>
<feature type="region of interest" description="Disordered" evidence="1">
    <location>
        <begin position="1"/>
        <end position="25"/>
    </location>
</feature>
<dbReference type="Proteomes" id="UP000186601">
    <property type="component" value="Unassembled WGS sequence"/>
</dbReference>
<keyword evidence="3" id="KW-1185">Reference proteome</keyword>
<dbReference type="OrthoDB" id="3063716at2759"/>